<evidence type="ECO:0000256" key="6">
    <source>
        <dbReference type="ARBA" id="ARBA00023136"/>
    </source>
</evidence>
<dbReference type="Pfam" id="PF00593">
    <property type="entry name" value="TonB_dep_Rec_b-barrel"/>
    <property type="match status" value="1"/>
</dbReference>
<organism evidence="9 10">
    <name type="scientific">Parazoarcus communis SWub3 = DSM 12120</name>
    <dbReference type="NCBI Taxonomy" id="1121029"/>
    <lineage>
        <taxon>Bacteria</taxon>
        <taxon>Pseudomonadati</taxon>
        <taxon>Pseudomonadota</taxon>
        <taxon>Betaproteobacteria</taxon>
        <taxon>Rhodocyclales</taxon>
        <taxon>Zoogloeaceae</taxon>
        <taxon>Parazoarcus</taxon>
    </lineage>
</organism>
<keyword evidence="10" id="KW-1185">Reference proteome</keyword>
<dbReference type="AlphaFoldDB" id="A0A323UT31"/>
<keyword evidence="3" id="KW-1134">Transmembrane beta strand</keyword>
<proteinExistence type="predicted"/>
<evidence type="ECO:0000256" key="3">
    <source>
        <dbReference type="ARBA" id="ARBA00022452"/>
    </source>
</evidence>
<evidence type="ECO:0000313" key="10">
    <source>
        <dbReference type="Proteomes" id="UP000248259"/>
    </source>
</evidence>
<dbReference type="SUPFAM" id="SSF56935">
    <property type="entry name" value="Porins"/>
    <property type="match status" value="1"/>
</dbReference>
<reference evidence="9 10" key="1">
    <citation type="submission" date="2018-06" db="EMBL/GenBank/DDBJ databases">
        <title>Azoarcus communis strain SWub3 genome.</title>
        <authorList>
            <person name="Zorraquino Salvo V."/>
            <person name="Toubiana D."/>
            <person name="Blumwald E."/>
        </authorList>
    </citation>
    <scope>NUCLEOTIDE SEQUENCE [LARGE SCALE GENOMIC DNA]</scope>
    <source>
        <strain evidence="9 10">SWub3</strain>
    </source>
</reference>
<dbReference type="InterPro" id="IPR039426">
    <property type="entry name" value="TonB-dep_rcpt-like"/>
</dbReference>
<evidence type="ECO:0000256" key="5">
    <source>
        <dbReference type="ARBA" id="ARBA00023077"/>
    </source>
</evidence>
<keyword evidence="9" id="KW-0675">Receptor</keyword>
<keyword evidence="2" id="KW-0813">Transport</keyword>
<dbReference type="InterPro" id="IPR000531">
    <property type="entry name" value="Beta-barrel_TonB"/>
</dbReference>
<sequence length="745" mass="80356">MRFDCGDQSSSLAAGVCRQLAVASCMIVAGHAQAQQTLPAVTVTAEHMGQWFAPVANTPSTTYAVGEDGIDLFGGKGATNPYSMVSELPGVQMQTIDAWGLVNQQGGNKGLRVRGEIASHGANGTVEGLPLNGPGAGPGYLFLLDAENIASVSLAQGPIAPDRFSLYDTVGQLDTRILWPRAQPGGSVSLATGDHGFRRVFGRVDSGQLASDTAFFLSASATSANKWRGGGESPRRRETFAAGLSQALGALDVKMFLGHNEMSADNYKGLTYAQSKDESLFDKVDYDRVPTGTTGAQLANWQGYNQQAFETTALLAEISYAFSKDSRLVVKPFYAKEKGEYLYASGNFVRKWLIDHSTYGVTTELHTELAQAKLAFGYGWVSMEPPGPPTCWKHYTPDANGGLNFHSWNMLAEVTRRHDLHNVFVVAERTFGPTLVKGGLRYVKDILPSIDYYNPAGVGDVGFNAAIDQSSGVVAARSVRSSSIEALAPYLGVHHALGSGVDLRAALGRNIGTPAFDAFQSPPIAGLSKQQIWDDNELELADTLDLGARIRFAGGYVEPVLYYTRYDNKGVSVYDASYNASYNQNIGKATQYGLQLSAGWAAARGVNLFGSFSWQRSRFDEDLRTAAATVRRTKGRQLPDVPLIMASLGAAWQLGSVTVAPVVHHMGRRYANVEHTETMSAYTVTNLDVSHRMQTGWGALRTSIAVINLFDVRYIGYNNANETSNGSAFYPGAPRTLMAKVTLDF</sequence>
<dbReference type="PANTHER" id="PTHR30069:SF27">
    <property type="entry name" value="BLL4766 PROTEIN"/>
    <property type="match status" value="1"/>
</dbReference>
<keyword evidence="4" id="KW-0812">Transmembrane</keyword>
<dbReference type="GO" id="GO:0015344">
    <property type="term" value="F:siderophore uptake transmembrane transporter activity"/>
    <property type="evidence" value="ECO:0007669"/>
    <property type="project" value="TreeGrafter"/>
</dbReference>
<evidence type="ECO:0000256" key="4">
    <source>
        <dbReference type="ARBA" id="ARBA00022692"/>
    </source>
</evidence>
<comment type="caution">
    <text evidence="9">The sequence shown here is derived from an EMBL/GenBank/DDBJ whole genome shotgun (WGS) entry which is preliminary data.</text>
</comment>
<protein>
    <submittedName>
        <fullName evidence="9">TonB-dependent receptor</fullName>
    </submittedName>
</protein>
<dbReference type="InterPro" id="IPR036942">
    <property type="entry name" value="Beta-barrel_TonB_sf"/>
</dbReference>
<evidence type="ECO:0000259" key="8">
    <source>
        <dbReference type="Pfam" id="PF00593"/>
    </source>
</evidence>
<evidence type="ECO:0000256" key="7">
    <source>
        <dbReference type="ARBA" id="ARBA00023237"/>
    </source>
</evidence>
<evidence type="ECO:0000256" key="2">
    <source>
        <dbReference type="ARBA" id="ARBA00022448"/>
    </source>
</evidence>
<name>A0A323UT31_9RHOO</name>
<keyword evidence="6" id="KW-0472">Membrane</keyword>
<dbReference type="Gene3D" id="2.40.170.20">
    <property type="entry name" value="TonB-dependent receptor, beta-barrel domain"/>
    <property type="match status" value="1"/>
</dbReference>
<dbReference type="PANTHER" id="PTHR30069">
    <property type="entry name" value="TONB-DEPENDENT OUTER MEMBRANE RECEPTOR"/>
    <property type="match status" value="1"/>
</dbReference>
<dbReference type="GO" id="GO:0044718">
    <property type="term" value="P:siderophore transmembrane transport"/>
    <property type="evidence" value="ECO:0007669"/>
    <property type="project" value="TreeGrafter"/>
</dbReference>
<keyword evidence="5" id="KW-0798">TonB box</keyword>
<feature type="domain" description="TonB-dependent receptor-like beta-barrel" evidence="8">
    <location>
        <begin position="277"/>
        <end position="709"/>
    </location>
</feature>
<accession>A0A323UT31</accession>
<keyword evidence="7" id="KW-0998">Cell outer membrane</keyword>
<dbReference type="OrthoDB" id="9790771at2"/>
<evidence type="ECO:0000313" key="9">
    <source>
        <dbReference type="EMBL" id="PZA15547.1"/>
    </source>
</evidence>
<dbReference type="GO" id="GO:0009279">
    <property type="term" value="C:cell outer membrane"/>
    <property type="evidence" value="ECO:0007669"/>
    <property type="project" value="UniProtKB-SubCell"/>
</dbReference>
<comment type="subcellular location">
    <subcellularLocation>
        <location evidence="1">Cell outer membrane</location>
        <topology evidence="1">Multi-pass membrane protein</topology>
    </subcellularLocation>
</comment>
<evidence type="ECO:0000256" key="1">
    <source>
        <dbReference type="ARBA" id="ARBA00004571"/>
    </source>
</evidence>
<dbReference type="EMBL" id="QKOE01000013">
    <property type="protein sequence ID" value="PZA15547.1"/>
    <property type="molecule type" value="Genomic_DNA"/>
</dbReference>
<dbReference type="Proteomes" id="UP000248259">
    <property type="component" value="Unassembled WGS sequence"/>
</dbReference>
<gene>
    <name evidence="9" type="ORF">DNK49_16435</name>
</gene>